<evidence type="ECO:0000313" key="1">
    <source>
        <dbReference type="EMBL" id="PJZ76178.1"/>
    </source>
</evidence>
<evidence type="ECO:0000313" key="2">
    <source>
        <dbReference type="Proteomes" id="UP000231843"/>
    </source>
</evidence>
<name>A0A2M9ZVT3_9LEPT</name>
<reference evidence="1 2" key="1">
    <citation type="submission" date="2017-07" db="EMBL/GenBank/DDBJ databases">
        <title>Leptospira spp. isolated from tropical soils.</title>
        <authorList>
            <person name="Thibeaux R."/>
            <person name="Iraola G."/>
            <person name="Ferres I."/>
            <person name="Bierque E."/>
            <person name="Girault D."/>
            <person name="Soupe-Gilbert M.-E."/>
            <person name="Picardeau M."/>
            <person name="Goarant C."/>
        </authorList>
    </citation>
    <scope>NUCLEOTIDE SEQUENCE [LARGE SCALE GENOMIC DNA]</scope>
    <source>
        <strain evidence="1 2">ES4-C-A1</strain>
    </source>
</reference>
<protein>
    <submittedName>
        <fullName evidence="1">Uncharacterized protein</fullName>
    </submittedName>
</protein>
<dbReference type="EMBL" id="NPEA01000008">
    <property type="protein sequence ID" value="PJZ76178.1"/>
    <property type="molecule type" value="Genomic_DNA"/>
</dbReference>
<accession>A0A2M9ZVT3</accession>
<gene>
    <name evidence="1" type="ORF">CH365_15255</name>
</gene>
<comment type="caution">
    <text evidence="1">The sequence shown here is derived from an EMBL/GenBank/DDBJ whole genome shotgun (WGS) entry which is preliminary data.</text>
</comment>
<sequence>MDHPESPNVNCVKVLTNSKIMTQLTLSQMRGQAKLKKLDWFLIASALGKTNINDIILRILYLILSHKRVYVLFLVSSSKILHAKFRERI</sequence>
<dbReference type="AlphaFoldDB" id="A0A2M9ZVT3"/>
<organism evidence="1 2">
    <name type="scientific">Leptospira neocaledonica</name>
    <dbReference type="NCBI Taxonomy" id="2023192"/>
    <lineage>
        <taxon>Bacteria</taxon>
        <taxon>Pseudomonadati</taxon>
        <taxon>Spirochaetota</taxon>
        <taxon>Spirochaetia</taxon>
        <taxon>Leptospirales</taxon>
        <taxon>Leptospiraceae</taxon>
        <taxon>Leptospira</taxon>
    </lineage>
</organism>
<keyword evidence="2" id="KW-1185">Reference proteome</keyword>
<proteinExistence type="predicted"/>
<dbReference type="Proteomes" id="UP000231843">
    <property type="component" value="Unassembled WGS sequence"/>
</dbReference>